<evidence type="ECO:0000313" key="5">
    <source>
        <dbReference type="EMBL" id="KPQ43697.1"/>
    </source>
</evidence>
<dbReference type="GO" id="GO:0003677">
    <property type="term" value="F:DNA binding"/>
    <property type="evidence" value="ECO:0007669"/>
    <property type="project" value="UniProtKB-KW"/>
</dbReference>
<reference evidence="5 6" key="1">
    <citation type="submission" date="2015-09" db="EMBL/GenBank/DDBJ databases">
        <title>A metagenomics-based metabolic model of nitrate-dependent anaerobic oxidation of methane by Methanoperedens-like archaea.</title>
        <authorList>
            <person name="Arshad A."/>
            <person name="Speth D.R."/>
            <person name="De Graaf R.M."/>
            <person name="Op Den Camp H.J."/>
            <person name="Jetten M.S."/>
            <person name="Welte C.U."/>
        </authorList>
    </citation>
    <scope>NUCLEOTIDE SEQUENCE [LARGE SCALE GENOMIC DNA]</scope>
</reference>
<accession>A0A0P8CA85</accession>
<gene>
    <name evidence="5" type="ORF">MPEBLZ_01717</name>
</gene>
<dbReference type="Proteomes" id="UP000050360">
    <property type="component" value="Unassembled WGS sequence"/>
</dbReference>
<dbReference type="InterPro" id="IPR036390">
    <property type="entry name" value="WH_DNA-bd_sf"/>
</dbReference>
<comment type="caution">
    <text evidence="5">The sequence shown here is derived from an EMBL/GenBank/DDBJ whole genome shotgun (WGS) entry which is preliminary data.</text>
</comment>
<keyword evidence="2" id="KW-0238">DNA-binding</keyword>
<evidence type="ECO:0000256" key="2">
    <source>
        <dbReference type="ARBA" id="ARBA00023125"/>
    </source>
</evidence>
<dbReference type="SUPFAM" id="SSF46785">
    <property type="entry name" value="Winged helix' DNA-binding domain"/>
    <property type="match status" value="1"/>
</dbReference>
<dbReference type="PROSITE" id="PS51118">
    <property type="entry name" value="HTH_HXLR"/>
    <property type="match status" value="1"/>
</dbReference>
<dbReference type="Gene3D" id="1.10.10.10">
    <property type="entry name" value="Winged helix-like DNA-binding domain superfamily/Winged helix DNA-binding domain"/>
    <property type="match status" value="1"/>
</dbReference>
<evidence type="ECO:0000256" key="1">
    <source>
        <dbReference type="ARBA" id="ARBA00023015"/>
    </source>
</evidence>
<organism evidence="5 6">
    <name type="scientific">Candidatus Methanoperedens nitratireducens</name>
    <dbReference type="NCBI Taxonomy" id="1392998"/>
    <lineage>
        <taxon>Archaea</taxon>
        <taxon>Methanobacteriati</taxon>
        <taxon>Methanobacteriota</taxon>
        <taxon>Stenosarchaea group</taxon>
        <taxon>Methanomicrobia</taxon>
        <taxon>Methanosarcinales</taxon>
        <taxon>ANME-2 cluster</taxon>
        <taxon>Candidatus Methanoperedentaceae</taxon>
        <taxon>Candidatus Methanoperedens</taxon>
    </lineage>
</organism>
<dbReference type="PANTHER" id="PTHR33204:SF18">
    <property type="entry name" value="TRANSCRIPTIONAL REGULATORY PROTEIN"/>
    <property type="match status" value="1"/>
</dbReference>
<evidence type="ECO:0000256" key="3">
    <source>
        <dbReference type="ARBA" id="ARBA00023163"/>
    </source>
</evidence>
<dbReference type="InterPro" id="IPR002577">
    <property type="entry name" value="HTH_HxlR"/>
</dbReference>
<dbReference type="PANTHER" id="PTHR33204">
    <property type="entry name" value="TRANSCRIPTIONAL REGULATOR, MARR FAMILY"/>
    <property type="match status" value="1"/>
</dbReference>
<evidence type="ECO:0000259" key="4">
    <source>
        <dbReference type="PROSITE" id="PS51118"/>
    </source>
</evidence>
<protein>
    <submittedName>
        <fullName evidence="5">Transcriptional regulator, MarR family</fullName>
    </submittedName>
</protein>
<evidence type="ECO:0000313" key="6">
    <source>
        <dbReference type="Proteomes" id="UP000050360"/>
    </source>
</evidence>
<dbReference type="Pfam" id="PF01638">
    <property type="entry name" value="HxlR"/>
    <property type="match status" value="1"/>
</dbReference>
<proteinExistence type="predicted"/>
<dbReference type="EMBL" id="LKCM01000132">
    <property type="protein sequence ID" value="KPQ43697.1"/>
    <property type="molecule type" value="Genomic_DNA"/>
</dbReference>
<dbReference type="InterPro" id="IPR036388">
    <property type="entry name" value="WH-like_DNA-bd_sf"/>
</dbReference>
<feature type="domain" description="HTH hxlR-type" evidence="4">
    <location>
        <begin position="13"/>
        <end position="111"/>
    </location>
</feature>
<sequence length="133" mass="14910">MTPGTSTSNKEICPVVESIYTIGNKWSLVITYNLMKSPKRFNELKACIPGISSKVLTQNLSELQKNGIIEKKTTLDQPEKTEYILTEKGEDLRNLMQEVKTWGEKWLTGQQQPESGQGLEQINALLTIPAQSV</sequence>
<name>A0A0P8CA85_9EURY</name>
<keyword evidence="1" id="KW-0805">Transcription regulation</keyword>
<dbReference type="AlphaFoldDB" id="A0A0P8CA85"/>
<keyword evidence="3" id="KW-0804">Transcription</keyword>